<proteinExistence type="predicted"/>
<protein>
    <submittedName>
        <fullName evidence="1">Unannotated protein</fullName>
    </submittedName>
</protein>
<dbReference type="EMBL" id="CAFBLX010000349">
    <property type="protein sequence ID" value="CAB4919442.1"/>
    <property type="molecule type" value="Genomic_DNA"/>
</dbReference>
<reference evidence="1" key="1">
    <citation type="submission" date="2020-05" db="EMBL/GenBank/DDBJ databases">
        <authorList>
            <person name="Chiriac C."/>
            <person name="Salcher M."/>
            <person name="Ghai R."/>
            <person name="Kavagutti S V."/>
        </authorList>
    </citation>
    <scope>NUCLEOTIDE SEQUENCE</scope>
</reference>
<gene>
    <name evidence="1" type="ORF">UFOPK3472_03497</name>
</gene>
<evidence type="ECO:0000313" key="1">
    <source>
        <dbReference type="EMBL" id="CAB4919442.1"/>
    </source>
</evidence>
<accession>A0A6J7HIS0</accession>
<sequence length="43" mass="4786">MRPVLSENVVAHIRILTGVFAQFGHPVRIGQKTHVADQVGIHR</sequence>
<name>A0A6J7HIS0_9ZZZZ</name>
<dbReference type="AlphaFoldDB" id="A0A6J7HIS0"/>
<organism evidence="1">
    <name type="scientific">freshwater metagenome</name>
    <dbReference type="NCBI Taxonomy" id="449393"/>
    <lineage>
        <taxon>unclassified sequences</taxon>
        <taxon>metagenomes</taxon>
        <taxon>ecological metagenomes</taxon>
    </lineage>
</organism>